<name>A0A915EVI5_9CEST</name>
<organism evidence="2 3">
    <name type="scientific">Echinococcus canadensis</name>
    <dbReference type="NCBI Taxonomy" id="519352"/>
    <lineage>
        <taxon>Eukaryota</taxon>
        <taxon>Metazoa</taxon>
        <taxon>Spiralia</taxon>
        <taxon>Lophotrochozoa</taxon>
        <taxon>Platyhelminthes</taxon>
        <taxon>Cestoda</taxon>
        <taxon>Eucestoda</taxon>
        <taxon>Cyclophyllidea</taxon>
        <taxon>Taeniidae</taxon>
        <taxon>Echinococcus</taxon>
        <taxon>Echinococcus canadensis group</taxon>
    </lineage>
</organism>
<accession>A0A915EVI5</accession>
<evidence type="ECO:0000259" key="1">
    <source>
        <dbReference type="Pfam" id="PF19016"/>
    </source>
</evidence>
<evidence type="ECO:0000313" key="3">
    <source>
        <dbReference type="WBParaSite" id="maker-E.canG7_contigs_2404-snap-gene-0.49-mRNA-1"/>
    </source>
</evidence>
<reference evidence="3" key="1">
    <citation type="submission" date="2022-11" db="UniProtKB">
        <authorList>
            <consortium name="WormBaseParasite"/>
        </authorList>
    </citation>
    <scope>IDENTIFICATION</scope>
</reference>
<evidence type="ECO:0000313" key="2">
    <source>
        <dbReference type="Proteomes" id="UP000887562"/>
    </source>
</evidence>
<dbReference type="WBParaSite" id="maker-E.canG7_contigs_2404-snap-gene-0.49-mRNA-1">
    <property type="protein sequence ID" value="maker-E.canG7_contigs_2404-snap-gene-0.49-mRNA-1"/>
    <property type="gene ID" value="EcG7_03048"/>
</dbReference>
<feature type="domain" description="DUF5745" evidence="1">
    <location>
        <begin position="62"/>
        <end position="118"/>
    </location>
</feature>
<sequence length="523" mass="57396">MSGISCLGPRPNPESDCGLTPSSVAAFETNDPDTQNPVLTDSEIDADYFVKVYTDLFGLERIPYPNAQSTKQRIINIEAIEKDIESRFDVTLSHIPPDHIISRVPTAVKDLNEIMGNIDVARRTNKCFAEEVSASGLQNANSPELPRRTVGFNLPKFLEKSVVGNSLCRRLLRESFALISPPTTPCEKPAVEIVRNPSPKSATDSGVTAVATRSVVSELGSLGPSIDTISFLSEKIREAKTQAVLLCGLCKNGFRRHWRPDLYELRNCLIKLGEGIEATVAAIDTLSPNPLDLPDPDETTATSIPTDSDEVAELYQLNTECERTLAEKSKLMLDSVTHCVRQLKAAINPISKNVKSVSFGQIARYPWLRCSKCSNGNACQCPLRDLFQNNIDKLLPTLKCLPDLEKNFIPLVDSATIPAQDTIDNEGGESTYYLERWAHLINDLWSVDAKIDKEKHVDVGDLPFAAGGRASLDLLLLRRSNIGNRKVPVSQHKYATSVTSLPSVILISSVVLVSSSGDFYLDC</sequence>
<dbReference type="AlphaFoldDB" id="A0A915EVI5"/>
<proteinExistence type="predicted"/>
<dbReference type="InterPro" id="IPR044039">
    <property type="entry name" value="DUF5745"/>
</dbReference>
<protein>
    <submittedName>
        <fullName evidence="3">DUF5745 domain-containing protein</fullName>
    </submittedName>
</protein>
<dbReference type="Proteomes" id="UP000887562">
    <property type="component" value="Unplaced"/>
</dbReference>
<dbReference type="Pfam" id="PF19016">
    <property type="entry name" value="DUF5745"/>
    <property type="match status" value="1"/>
</dbReference>
<keyword evidence="2" id="KW-1185">Reference proteome</keyword>